<evidence type="ECO:0000313" key="13">
    <source>
        <dbReference type="Proteomes" id="UP001165267"/>
    </source>
</evidence>
<organism evidence="12 13">
    <name type="scientific">Limnobacter parvus</name>
    <dbReference type="NCBI Taxonomy" id="2939690"/>
    <lineage>
        <taxon>Bacteria</taxon>
        <taxon>Pseudomonadati</taxon>
        <taxon>Pseudomonadota</taxon>
        <taxon>Betaproteobacteria</taxon>
        <taxon>Burkholderiales</taxon>
        <taxon>Burkholderiaceae</taxon>
        <taxon>Limnobacter</taxon>
    </lineage>
</organism>
<keyword evidence="9" id="KW-0472">Membrane</keyword>
<keyword evidence="7" id="KW-0653">Protein transport</keyword>
<name>A0ABT1XG00_9BURK</name>
<dbReference type="EMBL" id="JANKHG010000014">
    <property type="protein sequence ID" value="MCR2745518.1"/>
    <property type="molecule type" value="Genomic_DNA"/>
</dbReference>
<dbReference type="InterPro" id="IPR006260">
    <property type="entry name" value="TonB/TolA_C"/>
</dbReference>
<proteinExistence type="inferred from homology"/>
<dbReference type="PANTHER" id="PTHR33446">
    <property type="entry name" value="PROTEIN TONB-RELATED"/>
    <property type="match status" value="1"/>
</dbReference>
<evidence type="ECO:0000256" key="2">
    <source>
        <dbReference type="ARBA" id="ARBA00006555"/>
    </source>
</evidence>
<feature type="compositionally biased region" description="Low complexity" evidence="10">
    <location>
        <begin position="108"/>
        <end position="120"/>
    </location>
</feature>
<keyword evidence="4" id="KW-1003">Cell membrane</keyword>
<evidence type="ECO:0000256" key="5">
    <source>
        <dbReference type="ARBA" id="ARBA00022519"/>
    </source>
</evidence>
<protein>
    <submittedName>
        <fullName evidence="12">Energy transducer TonB</fullName>
    </submittedName>
</protein>
<evidence type="ECO:0000256" key="1">
    <source>
        <dbReference type="ARBA" id="ARBA00004383"/>
    </source>
</evidence>
<keyword evidence="5" id="KW-0997">Cell inner membrane</keyword>
<dbReference type="RefSeq" id="WP_257510766.1">
    <property type="nucleotide sequence ID" value="NZ_JANKHG010000014.1"/>
</dbReference>
<accession>A0ABT1XG00</accession>
<evidence type="ECO:0000256" key="4">
    <source>
        <dbReference type="ARBA" id="ARBA00022475"/>
    </source>
</evidence>
<dbReference type="InterPro" id="IPR037682">
    <property type="entry name" value="TonB_C"/>
</dbReference>
<dbReference type="Pfam" id="PF03544">
    <property type="entry name" value="TonB_C"/>
    <property type="match status" value="1"/>
</dbReference>
<gene>
    <name evidence="12" type="ORF">NSP04_02515</name>
</gene>
<dbReference type="Proteomes" id="UP001165267">
    <property type="component" value="Unassembled WGS sequence"/>
</dbReference>
<evidence type="ECO:0000256" key="6">
    <source>
        <dbReference type="ARBA" id="ARBA00022692"/>
    </source>
</evidence>
<evidence type="ECO:0000313" key="12">
    <source>
        <dbReference type="EMBL" id="MCR2745518.1"/>
    </source>
</evidence>
<comment type="similarity">
    <text evidence="2">Belongs to the TonB family.</text>
</comment>
<dbReference type="SUPFAM" id="SSF74653">
    <property type="entry name" value="TolA/TonB C-terminal domain"/>
    <property type="match status" value="1"/>
</dbReference>
<keyword evidence="3" id="KW-0813">Transport</keyword>
<evidence type="ECO:0000256" key="10">
    <source>
        <dbReference type="SAM" id="MobiDB-lite"/>
    </source>
</evidence>
<keyword evidence="6" id="KW-0812">Transmembrane</keyword>
<keyword evidence="13" id="KW-1185">Reference proteome</keyword>
<comment type="subcellular location">
    <subcellularLocation>
        <location evidence="1">Cell inner membrane</location>
        <topology evidence="1">Single-pass membrane protein</topology>
        <orientation evidence="1">Periplasmic side</orientation>
    </subcellularLocation>
</comment>
<dbReference type="InterPro" id="IPR051045">
    <property type="entry name" value="TonB-dependent_transducer"/>
</dbReference>
<comment type="caution">
    <text evidence="12">The sequence shown here is derived from an EMBL/GenBank/DDBJ whole genome shotgun (WGS) entry which is preliminary data.</text>
</comment>
<evidence type="ECO:0000256" key="3">
    <source>
        <dbReference type="ARBA" id="ARBA00022448"/>
    </source>
</evidence>
<evidence type="ECO:0000256" key="7">
    <source>
        <dbReference type="ARBA" id="ARBA00022927"/>
    </source>
</evidence>
<dbReference type="PANTHER" id="PTHR33446:SF2">
    <property type="entry name" value="PROTEIN TONB"/>
    <property type="match status" value="1"/>
</dbReference>
<feature type="compositionally biased region" description="Pro residues" evidence="10">
    <location>
        <begin position="67"/>
        <end position="95"/>
    </location>
</feature>
<feature type="compositionally biased region" description="Basic and acidic residues" evidence="10">
    <location>
        <begin position="96"/>
        <end position="107"/>
    </location>
</feature>
<dbReference type="Gene3D" id="3.30.1150.10">
    <property type="match status" value="1"/>
</dbReference>
<feature type="region of interest" description="Disordered" evidence="10">
    <location>
        <begin position="67"/>
        <end position="158"/>
    </location>
</feature>
<dbReference type="PRINTS" id="PR01217">
    <property type="entry name" value="PRICHEXTENSN"/>
</dbReference>
<feature type="compositionally biased region" description="Pro residues" evidence="10">
    <location>
        <begin position="121"/>
        <end position="131"/>
    </location>
</feature>
<evidence type="ECO:0000256" key="9">
    <source>
        <dbReference type="ARBA" id="ARBA00023136"/>
    </source>
</evidence>
<dbReference type="NCBIfam" id="TIGR01352">
    <property type="entry name" value="tonB_Cterm"/>
    <property type="match status" value="1"/>
</dbReference>
<sequence>MNTQSVSMSFSLNIHSQKLINTLTFAAVLLLHALGLVWAAQQLSITEPAITPPSVVGVLVAPEPVPAPPLPKAVPPSSKPEPKPVPKPKPVAKPTPEPKTEPAREVASEPVSPAAASVPAPAAPSMPPASPAPEALAPVTPPRTDAAHLNNPAPQYPALSRRLGEQGRVLLDVYILPNGNVGEIKLNQSSGFPRLDNAALQAVKTWKYVPAKRGDKPIPFWYVQPVSFVLNN</sequence>
<reference evidence="12" key="1">
    <citation type="submission" date="2022-07" db="EMBL/GenBank/DDBJ databases">
        <authorList>
            <person name="Xamxidin M."/>
        </authorList>
    </citation>
    <scope>NUCLEOTIDE SEQUENCE</scope>
    <source>
        <strain evidence="12">YS8-69</strain>
    </source>
</reference>
<keyword evidence="8" id="KW-1133">Transmembrane helix</keyword>
<evidence type="ECO:0000256" key="8">
    <source>
        <dbReference type="ARBA" id="ARBA00022989"/>
    </source>
</evidence>
<evidence type="ECO:0000259" key="11">
    <source>
        <dbReference type="PROSITE" id="PS52015"/>
    </source>
</evidence>
<feature type="domain" description="TonB C-terminal" evidence="11">
    <location>
        <begin position="141"/>
        <end position="232"/>
    </location>
</feature>
<dbReference type="PROSITE" id="PS52015">
    <property type="entry name" value="TONB_CTD"/>
    <property type="match status" value="1"/>
</dbReference>